<dbReference type="Proteomes" id="UP000265520">
    <property type="component" value="Unassembled WGS sequence"/>
</dbReference>
<feature type="region of interest" description="Disordered" evidence="1">
    <location>
        <begin position="1"/>
        <end position="33"/>
    </location>
</feature>
<feature type="compositionally biased region" description="Basic and acidic residues" evidence="1">
    <location>
        <begin position="17"/>
        <end position="28"/>
    </location>
</feature>
<sequence length="62" mass="7206">KAFQNLLNRISKEEDESLSKEEEDKSLSEEEEEEDKLLHSELIWREALRWAAGISGFVVLNS</sequence>
<feature type="non-terminal residue" evidence="2">
    <location>
        <position position="62"/>
    </location>
</feature>
<dbReference type="AlphaFoldDB" id="A0A392VPB5"/>
<comment type="caution">
    <text evidence="2">The sequence shown here is derived from an EMBL/GenBank/DDBJ whole genome shotgun (WGS) entry which is preliminary data.</text>
</comment>
<evidence type="ECO:0000256" key="1">
    <source>
        <dbReference type="SAM" id="MobiDB-lite"/>
    </source>
</evidence>
<keyword evidence="3" id="KW-1185">Reference proteome</keyword>
<evidence type="ECO:0000313" key="3">
    <source>
        <dbReference type="Proteomes" id="UP000265520"/>
    </source>
</evidence>
<organism evidence="2 3">
    <name type="scientific">Trifolium medium</name>
    <dbReference type="NCBI Taxonomy" id="97028"/>
    <lineage>
        <taxon>Eukaryota</taxon>
        <taxon>Viridiplantae</taxon>
        <taxon>Streptophyta</taxon>
        <taxon>Embryophyta</taxon>
        <taxon>Tracheophyta</taxon>
        <taxon>Spermatophyta</taxon>
        <taxon>Magnoliopsida</taxon>
        <taxon>eudicotyledons</taxon>
        <taxon>Gunneridae</taxon>
        <taxon>Pentapetalae</taxon>
        <taxon>rosids</taxon>
        <taxon>fabids</taxon>
        <taxon>Fabales</taxon>
        <taxon>Fabaceae</taxon>
        <taxon>Papilionoideae</taxon>
        <taxon>50 kb inversion clade</taxon>
        <taxon>NPAAA clade</taxon>
        <taxon>Hologalegina</taxon>
        <taxon>IRL clade</taxon>
        <taxon>Trifolieae</taxon>
        <taxon>Trifolium</taxon>
    </lineage>
</organism>
<evidence type="ECO:0000313" key="2">
    <source>
        <dbReference type="EMBL" id="MCI89249.1"/>
    </source>
</evidence>
<feature type="non-terminal residue" evidence="2">
    <location>
        <position position="1"/>
    </location>
</feature>
<dbReference type="EMBL" id="LXQA011214876">
    <property type="protein sequence ID" value="MCI89249.1"/>
    <property type="molecule type" value="Genomic_DNA"/>
</dbReference>
<proteinExistence type="predicted"/>
<name>A0A392VPB5_9FABA</name>
<accession>A0A392VPB5</accession>
<reference evidence="2 3" key="1">
    <citation type="journal article" date="2018" name="Front. Plant Sci.">
        <title>Red Clover (Trifolium pratense) and Zigzag Clover (T. medium) - A Picture of Genomic Similarities and Differences.</title>
        <authorList>
            <person name="Dluhosova J."/>
            <person name="Istvanek J."/>
            <person name="Nedelnik J."/>
            <person name="Repkova J."/>
        </authorList>
    </citation>
    <scope>NUCLEOTIDE SEQUENCE [LARGE SCALE GENOMIC DNA]</scope>
    <source>
        <strain evidence="3">cv. 10/8</strain>
        <tissue evidence="2">Leaf</tissue>
    </source>
</reference>
<protein>
    <submittedName>
        <fullName evidence="2">TMV resistance protein N-like</fullName>
    </submittedName>
</protein>